<feature type="domain" description="RNase H type-1" evidence="1">
    <location>
        <begin position="107"/>
        <end position="237"/>
    </location>
</feature>
<evidence type="ECO:0000313" key="3">
    <source>
        <dbReference type="Proteomes" id="UP000233551"/>
    </source>
</evidence>
<dbReference type="Proteomes" id="UP000233551">
    <property type="component" value="Unassembled WGS sequence"/>
</dbReference>
<dbReference type="PANTHER" id="PTHR47723">
    <property type="entry name" value="OS05G0353850 PROTEIN"/>
    <property type="match status" value="1"/>
</dbReference>
<dbReference type="InterPro" id="IPR012337">
    <property type="entry name" value="RNaseH-like_sf"/>
</dbReference>
<reference evidence="2 3" key="1">
    <citation type="submission" date="2017-11" db="EMBL/GenBank/DDBJ databases">
        <title>De-novo sequencing of pomegranate (Punica granatum L.) genome.</title>
        <authorList>
            <person name="Akparov Z."/>
            <person name="Amiraslanov A."/>
            <person name="Hajiyeva S."/>
            <person name="Abbasov M."/>
            <person name="Kaur K."/>
            <person name="Hamwieh A."/>
            <person name="Solovyev V."/>
            <person name="Salamov A."/>
            <person name="Braich B."/>
            <person name="Kosarev P."/>
            <person name="Mahmoud A."/>
            <person name="Hajiyev E."/>
            <person name="Babayeva S."/>
            <person name="Izzatullayeva V."/>
            <person name="Mammadov A."/>
            <person name="Mammadov A."/>
            <person name="Sharifova S."/>
            <person name="Ojaghi J."/>
            <person name="Eynullazada K."/>
            <person name="Bayramov B."/>
            <person name="Abdulazimova A."/>
            <person name="Shahmuradov I."/>
        </authorList>
    </citation>
    <scope>NUCLEOTIDE SEQUENCE [LARGE SCALE GENOMIC DNA]</scope>
    <source>
        <strain evidence="3">cv. AG2017</strain>
        <tissue evidence="2">Leaf</tissue>
    </source>
</reference>
<dbReference type="Gene3D" id="3.30.420.10">
    <property type="entry name" value="Ribonuclease H-like superfamily/Ribonuclease H"/>
    <property type="match status" value="1"/>
</dbReference>
<keyword evidence="3" id="KW-1185">Reference proteome</keyword>
<sequence>MRSFLPSCLHQLSLSLSLSSLPLMFDHGMEAVRVPDFPFPFGMKVMAVDADVDHLDELFYTDFDRPSDEGHAILAVARSFQEGWLLSSQVVDGSKRKWISIHWVKPLEDFMKLNTDGDVRGSQGVTGAGGILRNSSGGWIIGFMQSLGVSTVTVAELWGVLTGLELAWNARCRRLIIEMDSMVVLTLVLRQDSCSPCFQPLQRSIRNLLQRDWEVHIQHTYWEGNPCADWLSKRAIDLPLGTYVLHSAPNEMLSLLLGDIAGAVLSRFVSI</sequence>
<dbReference type="InterPro" id="IPR053151">
    <property type="entry name" value="RNase_H-like"/>
</dbReference>
<dbReference type="GO" id="GO:0004523">
    <property type="term" value="F:RNA-DNA hybrid ribonuclease activity"/>
    <property type="evidence" value="ECO:0007669"/>
    <property type="project" value="InterPro"/>
</dbReference>
<gene>
    <name evidence="2" type="ORF">CRG98_037363</name>
</gene>
<name>A0A2I0IE25_PUNGR</name>
<dbReference type="Pfam" id="PF13456">
    <property type="entry name" value="RVT_3"/>
    <property type="match status" value="1"/>
</dbReference>
<evidence type="ECO:0000313" key="2">
    <source>
        <dbReference type="EMBL" id="PKI42247.1"/>
    </source>
</evidence>
<dbReference type="InterPro" id="IPR002156">
    <property type="entry name" value="RNaseH_domain"/>
</dbReference>
<dbReference type="GO" id="GO:0003676">
    <property type="term" value="F:nucleic acid binding"/>
    <property type="evidence" value="ECO:0007669"/>
    <property type="project" value="InterPro"/>
</dbReference>
<dbReference type="CDD" id="cd06222">
    <property type="entry name" value="RNase_H_like"/>
    <property type="match status" value="1"/>
</dbReference>
<dbReference type="EMBL" id="PGOL01003215">
    <property type="protein sequence ID" value="PKI42247.1"/>
    <property type="molecule type" value="Genomic_DNA"/>
</dbReference>
<evidence type="ECO:0000259" key="1">
    <source>
        <dbReference type="PROSITE" id="PS50879"/>
    </source>
</evidence>
<organism evidence="2 3">
    <name type="scientific">Punica granatum</name>
    <name type="common">Pomegranate</name>
    <dbReference type="NCBI Taxonomy" id="22663"/>
    <lineage>
        <taxon>Eukaryota</taxon>
        <taxon>Viridiplantae</taxon>
        <taxon>Streptophyta</taxon>
        <taxon>Embryophyta</taxon>
        <taxon>Tracheophyta</taxon>
        <taxon>Spermatophyta</taxon>
        <taxon>Magnoliopsida</taxon>
        <taxon>eudicotyledons</taxon>
        <taxon>Gunneridae</taxon>
        <taxon>Pentapetalae</taxon>
        <taxon>rosids</taxon>
        <taxon>malvids</taxon>
        <taxon>Myrtales</taxon>
        <taxon>Lythraceae</taxon>
        <taxon>Punica</taxon>
    </lineage>
</organism>
<dbReference type="SUPFAM" id="SSF53098">
    <property type="entry name" value="Ribonuclease H-like"/>
    <property type="match status" value="1"/>
</dbReference>
<dbReference type="STRING" id="22663.A0A2I0IE25"/>
<comment type="caution">
    <text evidence="2">The sequence shown here is derived from an EMBL/GenBank/DDBJ whole genome shotgun (WGS) entry which is preliminary data.</text>
</comment>
<dbReference type="InterPro" id="IPR036397">
    <property type="entry name" value="RNaseH_sf"/>
</dbReference>
<proteinExistence type="predicted"/>
<dbReference type="AlphaFoldDB" id="A0A2I0IE25"/>
<accession>A0A2I0IE25</accession>
<protein>
    <recommendedName>
        <fullName evidence="1">RNase H type-1 domain-containing protein</fullName>
    </recommendedName>
</protein>
<dbReference type="InterPro" id="IPR044730">
    <property type="entry name" value="RNase_H-like_dom_plant"/>
</dbReference>
<dbReference type="PANTHER" id="PTHR47723:SF13">
    <property type="entry name" value="PUTATIVE-RELATED"/>
    <property type="match status" value="1"/>
</dbReference>
<dbReference type="PROSITE" id="PS50879">
    <property type="entry name" value="RNASE_H_1"/>
    <property type="match status" value="1"/>
</dbReference>